<dbReference type="Gene3D" id="3.10.129.10">
    <property type="entry name" value="Hotdog Thioesterase"/>
    <property type="match status" value="1"/>
</dbReference>
<organism evidence="3">
    <name type="scientific">Blastobotrys adeninivorans</name>
    <name type="common">Yeast</name>
    <name type="synonym">Arxula adeninivorans</name>
    <dbReference type="NCBI Taxonomy" id="409370"/>
    <lineage>
        <taxon>Eukaryota</taxon>
        <taxon>Fungi</taxon>
        <taxon>Dikarya</taxon>
        <taxon>Ascomycota</taxon>
        <taxon>Saccharomycotina</taxon>
        <taxon>Dipodascomycetes</taxon>
        <taxon>Dipodascales</taxon>
        <taxon>Trichomonascaceae</taxon>
        <taxon>Blastobotrys</taxon>
    </lineage>
</organism>
<name>A0A060T7W8_BLAAD</name>
<dbReference type="InterPro" id="IPR006683">
    <property type="entry name" value="Thioestr_dom"/>
</dbReference>
<proteinExistence type="predicted"/>
<feature type="compositionally biased region" description="Polar residues" evidence="1">
    <location>
        <begin position="191"/>
        <end position="209"/>
    </location>
</feature>
<gene>
    <name evidence="3" type="ORF">GNLVRS02_ARAD1D02750g</name>
</gene>
<evidence type="ECO:0000256" key="1">
    <source>
        <dbReference type="SAM" id="MobiDB-lite"/>
    </source>
</evidence>
<reference evidence="3" key="2">
    <citation type="submission" date="2014-06" db="EMBL/GenBank/DDBJ databases">
        <title>The complete genome of Blastobotrys (Arxula) adeninivorans LS3 - a yeast of biotechnological interest.</title>
        <authorList>
            <person name="Kunze G."/>
            <person name="Gaillardin C."/>
            <person name="Czernicka M."/>
            <person name="Durrens P."/>
            <person name="Martin T."/>
            <person name="Boer E."/>
            <person name="Gabaldon T."/>
            <person name="Cruz J."/>
            <person name="Talla E."/>
            <person name="Marck C."/>
            <person name="Goffeau A."/>
            <person name="Barbe V."/>
            <person name="Baret P."/>
            <person name="Baronian K."/>
            <person name="Beier S."/>
            <person name="Bleykasten C."/>
            <person name="Bode R."/>
            <person name="Casaregola S."/>
            <person name="Despons L."/>
            <person name="Fairhead C."/>
            <person name="Giersberg M."/>
            <person name="Gierski P."/>
            <person name="Hahnel U."/>
            <person name="Hartmann A."/>
            <person name="Jankowska D."/>
            <person name="Jubin C."/>
            <person name="Jung P."/>
            <person name="Lafontaine I."/>
            <person name="Leh-Louis V."/>
            <person name="Lemaire M."/>
            <person name="Marcet-Houben M."/>
            <person name="Mascher M."/>
            <person name="Morel G."/>
            <person name="Richard G.-F."/>
            <person name="Riechen J."/>
            <person name="Sacerdot C."/>
            <person name="Sarkar A."/>
            <person name="Savel G."/>
            <person name="Schacherer J."/>
            <person name="Sherman D."/>
            <person name="Straub M.-L."/>
            <person name="Stein N."/>
            <person name="Thierry A."/>
            <person name="Trautwein-Schult A."/>
            <person name="Westhof E."/>
            <person name="Worch S."/>
            <person name="Dujon B."/>
            <person name="Souciet J.-L."/>
            <person name="Wincker P."/>
            <person name="Scholz U."/>
            <person name="Neuveglise N."/>
        </authorList>
    </citation>
    <scope>NUCLEOTIDE SEQUENCE</scope>
    <source>
        <strain evidence="3">LS3</strain>
    </source>
</reference>
<feature type="region of interest" description="Disordered" evidence="1">
    <location>
        <begin position="188"/>
        <end position="209"/>
    </location>
</feature>
<evidence type="ECO:0000259" key="2">
    <source>
        <dbReference type="Pfam" id="PF03061"/>
    </source>
</evidence>
<accession>A0A060T7W8</accession>
<dbReference type="PANTHER" id="PTHR47260:SF6">
    <property type="entry name" value="THIOESTERASE DOMAIN-CONTAINING PROTEIN"/>
    <property type="match status" value="1"/>
</dbReference>
<dbReference type="EMBL" id="HG937694">
    <property type="protein sequence ID" value="CDP37058.1"/>
    <property type="molecule type" value="Genomic_DNA"/>
</dbReference>
<dbReference type="SUPFAM" id="SSF54637">
    <property type="entry name" value="Thioesterase/thiol ester dehydrase-isomerase"/>
    <property type="match status" value="1"/>
</dbReference>
<dbReference type="Pfam" id="PF03061">
    <property type="entry name" value="4HBT"/>
    <property type="match status" value="1"/>
</dbReference>
<dbReference type="PANTHER" id="PTHR47260">
    <property type="entry name" value="UPF0644 PROTEIN PB2B4.06"/>
    <property type="match status" value="1"/>
</dbReference>
<feature type="domain" description="Thioesterase" evidence="2">
    <location>
        <begin position="86"/>
        <end position="147"/>
    </location>
</feature>
<dbReference type="InterPro" id="IPR029069">
    <property type="entry name" value="HotDog_dom_sf"/>
</dbReference>
<protein>
    <submittedName>
        <fullName evidence="3">ARAD1D02750p</fullName>
    </submittedName>
</protein>
<reference evidence="3" key="1">
    <citation type="submission" date="2014-02" db="EMBL/GenBank/DDBJ databases">
        <authorList>
            <person name="Genoscope - CEA"/>
        </authorList>
    </citation>
    <scope>NUCLEOTIDE SEQUENCE</scope>
    <source>
        <strain evidence="3">LS3</strain>
    </source>
</reference>
<dbReference type="AlphaFoldDB" id="A0A060T7W8"/>
<dbReference type="InterPro" id="IPR052061">
    <property type="entry name" value="PTE-AB_protein"/>
</dbReference>
<evidence type="ECO:0000313" key="3">
    <source>
        <dbReference type="EMBL" id="CDP37058.1"/>
    </source>
</evidence>
<sequence length="209" mass="23023">MDVENHPYVRSLLETGKFTSSYPYSDEFVSEDRKSYSLTPGILMGKDKITPSPMALATKQEIVDETTYSELYVIYELGPKICGHKNIIHGGLLATLLDESLCRCGFAVLPNKVGVTASLNISYLAPTPANSLVVLKAHTTKVEGRKVWVEGATFLLPRAEDYNPNDELVKTVKAELLAVEPRWASKLTERATPTGQIKPNPQTNQQAEA</sequence>
<dbReference type="CDD" id="cd03443">
    <property type="entry name" value="PaaI_thioesterase"/>
    <property type="match status" value="1"/>
</dbReference>
<dbReference type="PhylomeDB" id="A0A060T7W8"/>